<feature type="transmembrane region" description="Helical" evidence="1">
    <location>
        <begin position="7"/>
        <end position="25"/>
    </location>
</feature>
<accession>X1B9D7</accession>
<reference evidence="2" key="1">
    <citation type="journal article" date="2014" name="Front. Microbiol.">
        <title>High frequency of phylogenetically diverse reductive dehalogenase-homologous genes in deep subseafloor sedimentary metagenomes.</title>
        <authorList>
            <person name="Kawai M."/>
            <person name="Futagami T."/>
            <person name="Toyoda A."/>
            <person name="Takaki Y."/>
            <person name="Nishi S."/>
            <person name="Hori S."/>
            <person name="Arai W."/>
            <person name="Tsubouchi T."/>
            <person name="Morono Y."/>
            <person name="Uchiyama I."/>
            <person name="Ito T."/>
            <person name="Fujiyama A."/>
            <person name="Inagaki F."/>
            <person name="Takami H."/>
        </authorList>
    </citation>
    <scope>NUCLEOTIDE SEQUENCE</scope>
    <source>
        <strain evidence="2">Expedition CK06-06</strain>
    </source>
</reference>
<keyword evidence="1" id="KW-1133">Transmembrane helix</keyword>
<keyword evidence="1" id="KW-0812">Transmembrane</keyword>
<sequence>MSKITDIGVFVIGGISILCINALAFVFDAQWINVAITIDSAFVGALITKFLTKSN</sequence>
<gene>
    <name evidence="2" type="ORF">S01H4_18269</name>
</gene>
<name>X1B9D7_9ZZZZ</name>
<protein>
    <submittedName>
        <fullName evidence="2">Uncharacterized protein</fullName>
    </submittedName>
</protein>
<feature type="transmembrane region" description="Helical" evidence="1">
    <location>
        <begin position="31"/>
        <end position="51"/>
    </location>
</feature>
<proteinExistence type="predicted"/>
<organism evidence="2">
    <name type="scientific">marine sediment metagenome</name>
    <dbReference type="NCBI Taxonomy" id="412755"/>
    <lineage>
        <taxon>unclassified sequences</taxon>
        <taxon>metagenomes</taxon>
        <taxon>ecological metagenomes</taxon>
    </lineage>
</organism>
<dbReference type="AlphaFoldDB" id="X1B9D7"/>
<comment type="caution">
    <text evidence="2">The sequence shown here is derived from an EMBL/GenBank/DDBJ whole genome shotgun (WGS) entry which is preliminary data.</text>
</comment>
<dbReference type="EMBL" id="BART01008091">
    <property type="protein sequence ID" value="GAG68581.1"/>
    <property type="molecule type" value="Genomic_DNA"/>
</dbReference>
<evidence type="ECO:0000313" key="2">
    <source>
        <dbReference type="EMBL" id="GAG68581.1"/>
    </source>
</evidence>
<keyword evidence="1" id="KW-0472">Membrane</keyword>
<evidence type="ECO:0000256" key="1">
    <source>
        <dbReference type="SAM" id="Phobius"/>
    </source>
</evidence>